<keyword evidence="5" id="KW-1185">Reference proteome</keyword>
<dbReference type="STRING" id="394503.Ccel_1617"/>
<dbReference type="RefSeq" id="WP_015925085.1">
    <property type="nucleotide sequence ID" value="NC_011898.1"/>
</dbReference>
<dbReference type="CDD" id="cd04301">
    <property type="entry name" value="NAT_SF"/>
    <property type="match status" value="1"/>
</dbReference>
<evidence type="ECO:0000256" key="1">
    <source>
        <dbReference type="ARBA" id="ARBA00022679"/>
    </source>
</evidence>
<dbReference type="PANTHER" id="PTHR42919">
    <property type="entry name" value="N-ALPHA-ACETYLTRANSFERASE"/>
    <property type="match status" value="1"/>
</dbReference>
<dbReference type="HOGENOM" id="CLU_1438791_0_0_9"/>
<sequence length="188" mass="21424">MVIKQLSDCDYKAKLREFIEDLFSTWKQESSFSKENICCPQRPINEIMGKVDKVDGNMSEFIVAFDEETGSIFGMLHITFDSNKSAHISLVNVSPKYRRIKVGFSLLSYSMVLSVKKGIDYIMLETWNGNNRAISLFEKFGFVKTSANENTIELKTNLPSILKEAYPNTDTLDYSILNNDVLKSISVF</sequence>
<protein>
    <submittedName>
        <fullName evidence="4">GCN5-related N-acetyltransferase</fullName>
    </submittedName>
</protein>
<dbReference type="AlphaFoldDB" id="B8I2H6"/>
<evidence type="ECO:0000313" key="4">
    <source>
        <dbReference type="EMBL" id="ACL75969.1"/>
    </source>
</evidence>
<evidence type="ECO:0000313" key="5">
    <source>
        <dbReference type="Proteomes" id="UP000001349"/>
    </source>
</evidence>
<dbReference type="InterPro" id="IPR000182">
    <property type="entry name" value="GNAT_dom"/>
</dbReference>
<dbReference type="KEGG" id="cce:Ccel_1617"/>
<evidence type="ECO:0000256" key="2">
    <source>
        <dbReference type="ARBA" id="ARBA00023315"/>
    </source>
</evidence>
<dbReference type="InterPro" id="IPR051556">
    <property type="entry name" value="N-term/lysine_N-AcTrnsfr"/>
</dbReference>
<feature type="domain" description="N-acetyltransferase" evidence="3">
    <location>
        <begin position="13"/>
        <end position="173"/>
    </location>
</feature>
<keyword evidence="2" id="KW-0012">Acyltransferase</keyword>
<keyword evidence="1 4" id="KW-0808">Transferase</keyword>
<reference evidence="4 5" key="1">
    <citation type="submission" date="2009-01" db="EMBL/GenBank/DDBJ databases">
        <title>Complete sequence of Clostridium cellulolyticum H10.</title>
        <authorList>
            <consortium name="US DOE Joint Genome Institute"/>
            <person name="Lucas S."/>
            <person name="Copeland A."/>
            <person name="Lapidus A."/>
            <person name="Glavina del Rio T."/>
            <person name="Dalin E."/>
            <person name="Tice H."/>
            <person name="Bruce D."/>
            <person name="Goodwin L."/>
            <person name="Pitluck S."/>
            <person name="Chertkov O."/>
            <person name="Saunders E."/>
            <person name="Brettin T."/>
            <person name="Detter J.C."/>
            <person name="Han C."/>
            <person name="Larimer F."/>
            <person name="Land M."/>
            <person name="Hauser L."/>
            <person name="Kyrpides N."/>
            <person name="Ivanova N."/>
            <person name="Zhou J."/>
            <person name="Richardson P."/>
        </authorList>
    </citation>
    <scope>NUCLEOTIDE SEQUENCE [LARGE SCALE GENOMIC DNA]</scope>
    <source>
        <strain evidence="5">ATCC 35319 / DSM 5812 / JCM 6584 / H10</strain>
    </source>
</reference>
<dbReference type="Gene3D" id="3.40.630.30">
    <property type="match status" value="1"/>
</dbReference>
<dbReference type="Pfam" id="PF00583">
    <property type="entry name" value="Acetyltransf_1"/>
    <property type="match status" value="1"/>
</dbReference>
<dbReference type="SUPFAM" id="SSF55729">
    <property type="entry name" value="Acyl-CoA N-acyltransferases (Nat)"/>
    <property type="match status" value="1"/>
</dbReference>
<dbReference type="PANTHER" id="PTHR42919:SF8">
    <property type="entry name" value="N-ALPHA-ACETYLTRANSFERASE 50"/>
    <property type="match status" value="1"/>
</dbReference>
<dbReference type="InterPro" id="IPR016181">
    <property type="entry name" value="Acyl_CoA_acyltransferase"/>
</dbReference>
<evidence type="ECO:0000259" key="3">
    <source>
        <dbReference type="PROSITE" id="PS51186"/>
    </source>
</evidence>
<dbReference type="OrthoDB" id="948250at2"/>
<dbReference type="PROSITE" id="PS51186">
    <property type="entry name" value="GNAT"/>
    <property type="match status" value="1"/>
</dbReference>
<gene>
    <name evidence="4" type="ordered locus">Ccel_1617</name>
</gene>
<dbReference type="GO" id="GO:0016747">
    <property type="term" value="F:acyltransferase activity, transferring groups other than amino-acyl groups"/>
    <property type="evidence" value="ECO:0007669"/>
    <property type="project" value="InterPro"/>
</dbReference>
<dbReference type="Proteomes" id="UP000001349">
    <property type="component" value="Chromosome"/>
</dbReference>
<organism evidence="4 5">
    <name type="scientific">Ruminiclostridium cellulolyticum (strain ATCC 35319 / DSM 5812 / JCM 6584 / H10)</name>
    <name type="common">Clostridium cellulolyticum</name>
    <dbReference type="NCBI Taxonomy" id="394503"/>
    <lineage>
        <taxon>Bacteria</taxon>
        <taxon>Bacillati</taxon>
        <taxon>Bacillota</taxon>
        <taxon>Clostridia</taxon>
        <taxon>Eubacteriales</taxon>
        <taxon>Oscillospiraceae</taxon>
        <taxon>Ruminiclostridium</taxon>
    </lineage>
</organism>
<name>B8I2H6_RUMCH</name>
<accession>B8I2H6</accession>
<proteinExistence type="predicted"/>
<dbReference type="EMBL" id="CP001348">
    <property type="protein sequence ID" value="ACL75969.1"/>
    <property type="molecule type" value="Genomic_DNA"/>
</dbReference>